<gene>
    <name evidence="1" type="ORF">MSG28_004840</name>
</gene>
<proteinExistence type="predicted"/>
<accession>A0ACC0K7Q2</accession>
<protein>
    <submittedName>
        <fullName evidence="1">Uncharacterized protein</fullName>
    </submittedName>
</protein>
<sequence length="235" mass="27552">MPCSKEKKILLWLIESYKNMPYLWQKDHEDYMNKHLRDEGFKVLLEIYKDFDESATVKNLKKKIENLRTSYSKELKKVLASKRAGKVYVPSLWYYDALKFISNDTVCDHTLLCDSLDKTNSSLDDESASDANSNNSRRKRKKIFSRIEEKEYTPIKENTTLTEKDMAKNNEEFEIYGRSIGFQMKDLSKRQLMISQKMISDVLYYAKLEQLSESSCVYLGPSDESTSNNSLIYQD</sequence>
<comment type="caution">
    <text evidence="1">The sequence shown here is derived from an EMBL/GenBank/DDBJ whole genome shotgun (WGS) entry which is preliminary data.</text>
</comment>
<organism evidence="1 2">
    <name type="scientific">Choristoneura fumiferana</name>
    <name type="common">Spruce budworm moth</name>
    <name type="synonym">Archips fumiferana</name>
    <dbReference type="NCBI Taxonomy" id="7141"/>
    <lineage>
        <taxon>Eukaryota</taxon>
        <taxon>Metazoa</taxon>
        <taxon>Ecdysozoa</taxon>
        <taxon>Arthropoda</taxon>
        <taxon>Hexapoda</taxon>
        <taxon>Insecta</taxon>
        <taxon>Pterygota</taxon>
        <taxon>Neoptera</taxon>
        <taxon>Endopterygota</taxon>
        <taxon>Lepidoptera</taxon>
        <taxon>Glossata</taxon>
        <taxon>Ditrysia</taxon>
        <taxon>Tortricoidea</taxon>
        <taxon>Tortricidae</taxon>
        <taxon>Tortricinae</taxon>
        <taxon>Choristoneura</taxon>
    </lineage>
</organism>
<dbReference type="EMBL" id="CM046107">
    <property type="protein sequence ID" value="KAI8432448.1"/>
    <property type="molecule type" value="Genomic_DNA"/>
</dbReference>
<keyword evidence="2" id="KW-1185">Reference proteome</keyword>
<name>A0ACC0K7Q2_CHOFU</name>
<evidence type="ECO:0000313" key="1">
    <source>
        <dbReference type="EMBL" id="KAI8432448.1"/>
    </source>
</evidence>
<dbReference type="Proteomes" id="UP001064048">
    <property type="component" value="Chromosome 7"/>
</dbReference>
<evidence type="ECO:0000313" key="2">
    <source>
        <dbReference type="Proteomes" id="UP001064048"/>
    </source>
</evidence>
<reference evidence="1 2" key="1">
    <citation type="journal article" date="2022" name="Genome Biol. Evol.">
        <title>The Spruce Budworm Genome: Reconstructing the Evolutionary History of Antifreeze Proteins.</title>
        <authorList>
            <person name="Beliveau C."/>
            <person name="Gagne P."/>
            <person name="Picq S."/>
            <person name="Vernygora O."/>
            <person name="Keeling C.I."/>
            <person name="Pinkney K."/>
            <person name="Doucet D."/>
            <person name="Wen F."/>
            <person name="Johnston J.S."/>
            <person name="Maaroufi H."/>
            <person name="Boyle B."/>
            <person name="Laroche J."/>
            <person name="Dewar K."/>
            <person name="Juretic N."/>
            <person name="Blackburn G."/>
            <person name="Nisole A."/>
            <person name="Brunet B."/>
            <person name="Brandao M."/>
            <person name="Lumley L."/>
            <person name="Duan J."/>
            <person name="Quan G."/>
            <person name="Lucarotti C.J."/>
            <person name="Roe A.D."/>
            <person name="Sperling F.A.H."/>
            <person name="Levesque R.C."/>
            <person name="Cusson M."/>
        </authorList>
    </citation>
    <scope>NUCLEOTIDE SEQUENCE [LARGE SCALE GENOMIC DNA]</scope>
    <source>
        <strain evidence="1">Glfc:IPQL:Cfum</strain>
    </source>
</reference>